<evidence type="ECO:0000259" key="8">
    <source>
        <dbReference type="PROSITE" id="PS51007"/>
    </source>
</evidence>
<dbReference type="PANTHER" id="PTHR33751:SF9">
    <property type="entry name" value="CYTOCHROME C4"/>
    <property type="match status" value="1"/>
</dbReference>
<keyword evidence="4" id="KW-0249">Electron transport</keyword>
<protein>
    <submittedName>
        <fullName evidence="9">Cytochrome c</fullName>
    </submittedName>
</protein>
<feature type="domain" description="Cytochrome c" evidence="8">
    <location>
        <begin position="316"/>
        <end position="442"/>
    </location>
</feature>
<keyword evidence="3 6" id="KW-0479">Metal-binding</keyword>
<dbReference type="EMBL" id="CP036432">
    <property type="protein sequence ID" value="QDV88619.1"/>
    <property type="molecule type" value="Genomic_DNA"/>
</dbReference>
<accession>A0ABX5Y2W6</accession>
<feature type="domain" description="Cytochrome c" evidence="8">
    <location>
        <begin position="94"/>
        <end position="188"/>
    </location>
</feature>
<dbReference type="SUPFAM" id="SSF46626">
    <property type="entry name" value="Cytochrome c"/>
    <property type="match status" value="2"/>
</dbReference>
<reference evidence="9 10" key="1">
    <citation type="submission" date="2019-02" db="EMBL/GenBank/DDBJ databases">
        <title>Deep-cultivation of Planctomycetes and their phenomic and genomic characterization uncovers novel biology.</title>
        <authorList>
            <person name="Wiegand S."/>
            <person name="Jogler M."/>
            <person name="Boedeker C."/>
            <person name="Pinto D."/>
            <person name="Vollmers J."/>
            <person name="Rivas-Marin E."/>
            <person name="Kohn T."/>
            <person name="Peeters S.H."/>
            <person name="Heuer A."/>
            <person name="Rast P."/>
            <person name="Oberbeckmann S."/>
            <person name="Bunk B."/>
            <person name="Jeske O."/>
            <person name="Meyerdierks A."/>
            <person name="Storesund J.E."/>
            <person name="Kallscheuer N."/>
            <person name="Luecker S."/>
            <person name="Lage O.M."/>
            <person name="Pohl T."/>
            <person name="Merkel B.J."/>
            <person name="Hornburger P."/>
            <person name="Mueller R.-W."/>
            <person name="Bruemmer F."/>
            <person name="Labrenz M."/>
            <person name="Spormann A.M."/>
            <person name="Op den Camp H."/>
            <person name="Overmann J."/>
            <person name="Amann R."/>
            <person name="Jetten M.S.M."/>
            <person name="Mascher T."/>
            <person name="Medema M.H."/>
            <person name="Devos D.P."/>
            <person name="Kaster A.-K."/>
            <person name="Ovreas L."/>
            <person name="Rohde M."/>
            <person name="Galperin M.Y."/>
            <person name="Jogler C."/>
        </authorList>
    </citation>
    <scope>NUCLEOTIDE SEQUENCE [LARGE SCALE GENOMIC DNA]</scope>
    <source>
        <strain evidence="9 10">TBK1r</strain>
    </source>
</reference>
<dbReference type="PROSITE" id="PS51257">
    <property type="entry name" value="PROKAR_LIPOPROTEIN"/>
    <property type="match status" value="1"/>
</dbReference>
<evidence type="ECO:0000256" key="3">
    <source>
        <dbReference type="ARBA" id="ARBA00022723"/>
    </source>
</evidence>
<feature type="chain" id="PRO_5047112644" evidence="7">
    <location>
        <begin position="18"/>
        <end position="452"/>
    </location>
</feature>
<evidence type="ECO:0000256" key="6">
    <source>
        <dbReference type="PROSITE-ProRule" id="PRU00433"/>
    </source>
</evidence>
<sequence>MKNYILSALLLLPIAFAGCSRQPTEYPAEFEPNLVHAMKYQIKEGIPMEQALEDANWIIDGMFGTPDEPTLPETLQDDEFADLISLDRIKKAAGPNAKGSGLYRKHCVTCHGVTGNGRGESSALYDPYPRDYRHGIFKFKSTKRGSKPVREDLARAIRDGIAGTAMKKIPGLSEADIQALVDYVIYLSIRGELERTLIDDAIFELDLEGGDRIIDRQLGETLAAGGREQIEKQIEAWEKAGEPEDAPAAELAERLENFDESMEIAVEMLEDIAFDWLDAEEDVVEVPEPPADIPVADNYAEFVELSKGDQAEALAASIKRGQEIFTGKVASCSKCHGEKGYGDGQNKDYDDWTKDWTTRAGLKPEDTESLIPLMARGAMPPKNALPRNFSEGVFRGGEAAEDLYRRILQGIEGTPMPASTFVPGEYEKDDIWHLINFIRSVKKPEPEITEAI</sequence>
<dbReference type="PANTHER" id="PTHR33751">
    <property type="entry name" value="CBB3-TYPE CYTOCHROME C OXIDASE SUBUNIT FIXP"/>
    <property type="match status" value="1"/>
</dbReference>
<evidence type="ECO:0000256" key="7">
    <source>
        <dbReference type="SAM" id="SignalP"/>
    </source>
</evidence>
<feature type="signal peptide" evidence="7">
    <location>
        <begin position="1"/>
        <end position="17"/>
    </location>
</feature>
<evidence type="ECO:0000256" key="1">
    <source>
        <dbReference type="ARBA" id="ARBA00022448"/>
    </source>
</evidence>
<dbReference type="InterPro" id="IPR050597">
    <property type="entry name" value="Cytochrome_c_Oxidase_Subunit"/>
</dbReference>
<dbReference type="Pfam" id="PF00034">
    <property type="entry name" value="Cytochrom_C"/>
    <property type="match status" value="2"/>
</dbReference>
<organism evidence="9 10">
    <name type="scientific">Stieleria magnilauensis</name>
    <dbReference type="NCBI Taxonomy" id="2527963"/>
    <lineage>
        <taxon>Bacteria</taxon>
        <taxon>Pseudomonadati</taxon>
        <taxon>Planctomycetota</taxon>
        <taxon>Planctomycetia</taxon>
        <taxon>Pirellulales</taxon>
        <taxon>Pirellulaceae</taxon>
        <taxon>Stieleria</taxon>
    </lineage>
</organism>
<evidence type="ECO:0000313" key="9">
    <source>
        <dbReference type="EMBL" id="QDV88619.1"/>
    </source>
</evidence>
<keyword evidence="5 6" id="KW-0408">Iron</keyword>
<keyword evidence="10" id="KW-1185">Reference proteome</keyword>
<name>A0ABX5Y2W6_9BACT</name>
<dbReference type="Proteomes" id="UP000318081">
    <property type="component" value="Chromosome"/>
</dbReference>
<keyword evidence="7" id="KW-0732">Signal</keyword>
<keyword evidence="1" id="KW-0813">Transport</keyword>
<dbReference type="RefSeq" id="WP_145221098.1">
    <property type="nucleotide sequence ID" value="NZ_CP036432.1"/>
</dbReference>
<gene>
    <name evidence="9" type="ORF">TBK1r_76540</name>
</gene>
<evidence type="ECO:0000256" key="4">
    <source>
        <dbReference type="ARBA" id="ARBA00022982"/>
    </source>
</evidence>
<evidence type="ECO:0000313" key="10">
    <source>
        <dbReference type="Proteomes" id="UP000318081"/>
    </source>
</evidence>
<dbReference type="InterPro" id="IPR009056">
    <property type="entry name" value="Cyt_c-like_dom"/>
</dbReference>
<dbReference type="Gene3D" id="1.10.760.10">
    <property type="entry name" value="Cytochrome c-like domain"/>
    <property type="match status" value="2"/>
</dbReference>
<dbReference type="PROSITE" id="PS51007">
    <property type="entry name" value="CYTC"/>
    <property type="match status" value="2"/>
</dbReference>
<proteinExistence type="predicted"/>
<dbReference type="InterPro" id="IPR036909">
    <property type="entry name" value="Cyt_c-like_dom_sf"/>
</dbReference>
<keyword evidence="2 6" id="KW-0349">Heme</keyword>
<evidence type="ECO:0000256" key="5">
    <source>
        <dbReference type="ARBA" id="ARBA00023004"/>
    </source>
</evidence>
<evidence type="ECO:0000256" key="2">
    <source>
        <dbReference type="ARBA" id="ARBA00022617"/>
    </source>
</evidence>